<comment type="caution">
    <text evidence="1">The sequence shown here is derived from an EMBL/GenBank/DDBJ whole genome shotgun (WGS) entry which is preliminary data.</text>
</comment>
<reference evidence="1 2" key="1">
    <citation type="submission" date="2022-12" db="EMBL/GenBank/DDBJ databases">
        <title>Chromosome-scale assembly of the Ensete ventricosum genome.</title>
        <authorList>
            <person name="Dussert Y."/>
            <person name="Stocks J."/>
            <person name="Wendawek A."/>
            <person name="Woldeyes F."/>
            <person name="Nichols R.A."/>
            <person name="Borrell J.S."/>
        </authorList>
    </citation>
    <scope>NUCLEOTIDE SEQUENCE [LARGE SCALE GENOMIC DNA]</scope>
    <source>
        <strain evidence="2">cv. Maze</strain>
        <tissue evidence="1">Seeds</tissue>
    </source>
</reference>
<protein>
    <submittedName>
        <fullName evidence="1">Uncharacterized protein</fullName>
    </submittedName>
</protein>
<accession>A0AAV8QPM4</accession>
<dbReference type="EMBL" id="JAQQAF010000006">
    <property type="protein sequence ID" value="KAJ8477415.1"/>
    <property type="molecule type" value="Genomic_DNA"/>
</dbReference>
<gene>
    <name evidence="1" type="ORF">OPV22_021142</name>
</gene>
<sequence>MLGEGSAPPLGGGLTHEIILQTREPSATSVVPGSMIAHMGVSLDFNISIRDWHILVLCTDMRCSPYGAHMRLHIISLLNHLPPYPMSSMEPSL</sequence>
<dbReference type="AlphaFoldDB" id="A0AAV8QPM4"/>
<proteinExistence type="predicted"/>
<name>A0AAV8QPM4_ENSVE</name>
<evidence type="ECO:0000313" key="1">
    <source>
        <dbReference type="EMBL" id="KAJ8477415.1"/>
    </source>
</evidence>
<evidence type="ECO:0000313" key="2">
    <source>
        <dbReference type="Proteomes" id="UP001222027"/>
    </source>
</evidence>
<keyword evidence="2" id="KW-1185">Reference proteome</keyword>
<dbReference type="Proteomes" id="UP001222027">
    <property type="component" value="Unassembled WGS sequence"/>
</dbReference>
<organism evidence="1 2">
    <name type="scientific">Ensete ventricosum</name>
    <name type="common">Abyssinian banana</name>
    <name type="synonym">Musa ensete</name>
    <dbReference type="NCBI Taxonomy" id="4639"/>
    <lineage>
        <taxon>Eukaryota</taxon>
        <taxon>Viridiplantae</taxon>
        <taxon>Streptophyta</taxon>
        <taxon>Embryophyta</taxon>
        <taxon>Tracheophyta</taxon>
        <taxon>Spermatophyta</taxon>
        <taxon>Magnoliopsida</taxon>
        <taxon>Liliopsida</taxon>
        <taxon>Zingiberales</taxon>
        <taxon>Musaceae</taxon>
        <taxon>Ensete</taxon>
    </lineage>
</organism>